<protein>
    <recommendedName>
        <fullName evidence="5">Glycoprotease family protein</fullName>
    </recommendedName>
</protein>
<feature type="compositionally biased region" description="Polar residues" evidence="1">
    <location>
        <begin position="523"/>
        <end position="580"/>
    </location>
</feature>
<feature type="region of interest" description="Disordered" evidence="1">
    <location>
        <begin position="523"/>
        <end position="685"/>
    </location>
</feature>
<feature type="compositionally biased region" description="Polar residues" evidence="1">
    <location>
        <begin position="668"/>
        <end position="683"/>
    </location>
</feature>
<feature type="compositionally biased region" description="Low complexity" evidence="1">
    <location>
        <begin position="15"/>
        <end position="26"/>
    </location>
</feature>
<feature type="region of interest" description="Disordered" evidence="1">
    <location>
        <begin position="447"/>
        <end position="492"/>
    </location>
</feature>
<evidence type="ECO:0000313" key="3">
    <source>
        <dbReference type="EMBL" id="CZT12056.1"/>
    </source>
</evidence>
<keyword evidence="2" id="KW-0812">Transmembrane</keyword>
<sequence length="1170" mass="127374">MSTSKAEIQQVDPESSIPSDRTSISSKITSDDDDDEWWDEEENTRPSQRRSAEIQVSAWPKPPQGTGLGVSFSRKPDKRYSVQKPTRDKSKGRQRKQNAKAGIKVLTNFSRHQPAASPVQLQHSRGVVQTGCFVDLAALQALDGGNSQLSGGFWKTNKNKELVRTANTMPSLLDSAQATAGVQKVEAQGPHALHRRPANNLHASLPMPSEDLSPNDRPIVIGISIPTADVTNRMLSPQTAASETTNIVRSYQHRPPMTETPNTPTIIITPARQGSIWSPLDGAGIDTYQPFSSNVYLESQVTPVLHIRSSYLENERQQVAAQRSYFSPDSEVATTWDDEDDISRSRVTSSCTMFEEDESPILVRASRAISITDGSKLDRHASTSTHATNRHSKGWWNYITTPFLSRSNTFATRDAGLESPPALPCLTLAAKKAEDAERDDKLWEKQFSPLTPETTTSISSNQHWNADSKHRRFSEQSPILKETRHKAQTSTRTLPLVLSETAGFGSATISSIASQVSNQLTRKNTSTSLQSGQNHLSSEASVPNLNGASVSRSLQSNNPLIQPRLSSSNPRGLSNASQPGISRPTEGAISLNNPQPINSPSAGPPPPYSPSPARLRYRAVLPPGHAVGTQYPSSSGPLSPGLQQAMTAGSAIPMSSVPLKPPARRPINLNSGYSEHSLGQSSIHPVGEHYGISSLKPTKAEAKRKRYEIEDSIAHRAGGWWRGRGCIPSSGCYGRNGPEGRKRRRWSLGLVIMLVSVIIIVVALATTLHWKPNTIIEPSQWLNLTGFPPIFLGISTITAPINIRTNTGCVFPATKWSCDLPKELQPLVAPSLSNQPNFLLHIQWDNSSSTDATFANVTGSSKLFIRHAAFNPVTARQLVRRLILNVRQIVTFVPSPTPPSTAEGIFLGNATDGVVSERKAGEPTPFYISFLSSVGSISKRQLLGNSGKVFPDITSIIPPPSLRSDGTAASANLLPFPSQQPVRLYDRGLPTEHYGFYTYFDRSIFLKSIERLNSSNLDDGEVPADRNGGAQETEAAFRCTWSQTRFLVQMWTRMNASTQLLNSTQHVPSRNPAVDLKQPGSFPYPTSITTDRHGGDPSLKMVYCYEMNSRQGLVAGSGKINAENRAFGGTAFNPAPSFFSNTSDPSLGGFDGGTGGCSCQWSNFRSITRA</sequence>
<comment type="caution">
    <text evidence="3">The sequence shown here is derived from an EMBL/GenBank/DDBJ whole genome shotgun (WGS) entry which is preliminary data.</text>
</comment>
<proteinExistence type="predicted"/>
<dbReference type="InParanoid" id="A0A1E1LNM1"/>
<feature type="compositionally biased region" description="Low complexity" evidence="1">
    <location>
        <begin position="632"/>
        <end position="642"/>
    </location>
</feature>
<gene>
    <name evidence="3" type="ORF">RCO7_10978</name>
</gene>
<keyword evidence="2" id="KW-1133">Transmembrane helix</keyword>
<feature type="transmembrane region" description="Helical" evidence="2">
    <location>
        <begin position="748"/>
        <end position="770"/>
    </location>
</feature>
<keyword evidence="2" id="KW-0472">Membrane</keyword>
<evidence type="ECO:0008006" key="5">
    <source>
        <dbReference type="Google" id="ProtNLM"/>
    </source>
</evidence>
<name>A0A1E1LNM1_9HELO</name>
<feature type="compositionally biased region" description="Basic and acidic residues" evidence="1">
    <location>
        <begin position="74"/>
        <end position="91"/>
    </location>
</feature>
<evidence type="ECO:0000256" key="2">
    <source>
        <dbReference type="SAM" id="Phobius"/>
    </source>
</evidence>
<organism evidence="3 4">
    <name type="scientific">Rhynchosporium graminicola</name>
    <dbReference type="NCBI Taxonomy" id="2792576"/>
    <lineage>
        <taxon>Eukaryota</taxon>
        <taxon>Fungi</taxon>
        <taxon>Dikarya</taxon>
        <taxon>Ascomycota</taxon>
        <taxon>Pezizomycotina</taxon>
        <taxon>Leotiomycetes</taxon>
        <taxon>Helotiales</taxon>
        <taxon>Ploettnerulaceae</taxon>
        <taxon>Rhynchosporium</taxon>
    </lineage>
</organism>
<dbReference type="STRING" id="914237.A0A1E1LNM1"/>
<dbReference type="EMBL" id="FJUW01000067">
    <property type="protein sequence ID" value="CZT12056.1"/>
    <property type="molecule type" value="Genomic_DNA"/>
</dbReference>
<dbReference type="Proteomes" id="UP000178129">
    <property type="component" value="Unassembled WGS sequence"/>
</dbReference>
<feature type="region of interest" description="Disordered" evidence="1">
    <location>
        <begin position="1"/>
        <end position="99"/>
    </location>
</feature>
<evidence type="ECO:0000313" key="4">
    <source>
        <dbReference type="Proteomes" id="UP000178129"/>
    </source>
</evidence>
<evidence type="ECO:0000256" key="1">
    <source>
        <dbReference type="SAM" id="MobiDB-lite"/>
    </source>
</evidence>
<accession>A0A1E1LNM1</accession>
<keyword evidence="4" id="KW-1185">Reference proteome</keyword>
<dbReference type="AlphaFoldDB" id="A0A1E1LNM1"/>
<feature type="compositionally biased region" description="Acidic residues" evidence="1">
    <location>
        <begin position="31"/>
        <end position="42"/>
    </location>
</feature>
<feature type="compositionally biased region" description="Polar residues" evidence="1">
    <location>
        <begin position="448"/>
        <end position="465"/>
    </location>
</feature>
<reference evidence="4" key="1">
    <citation type="submission" date="2016-03" db="EMBL/GenBank/DDBJ databases">
        <authorList>
            <person name="Ploux O."/>
        </authorList>
    </citation>
    <scope>NUCLEOTIDE SEQUENCE [LARGE SCALE GENOMIC DNA]</scope>
    <source>
        <strain evidence="4">UK7</strain>
    </source>
</reference>